<sequence length="77" mass="8999">MGRWQADKSAMFWNEERGVWMYESGVYWDGSRSVWLDSAGDYIDPSLNLWVNAAQNAYWDYRTRQWIPLATVSGSAQ</sequence>
<dbReference type="Proteomes" id="UP000176914">
    <property type="component" value="Unassembled WGS sequence"/>
</dbReference>
<accession>A0A1F6E7D8</accession>
<reference evidence="1 2" key="1">
    <citation type="journal article" date="2016" name="Nat. Commun.">
        <title>Thousands of microbial genomes shed light on interconnected biogeochemical processes in an aquifer system.</title>
        <authorList>
            <person name="Anantharaman K."/>
            <person name="Brown C.T."/>
            <person name="Hug L.A."/>
            <person name="Sharon I."/>
            <person name="Castelle C.J."/>
            <person name="Probst A.J."/>
            <person name="Thomas B.C."/>
            <person name="Singh A."/>
            <person name="Wilkins M.J."/>
            <person name="Karaoz U."/>
            <person name="Brodie E.L."/>
            <person name="Williams K.H."/>
            <person name="Hubbard S.S."/>
            <person name="Banfield J.F."/>
        </authorList>
    </citation>
    <scope>NUCLEOTIDE SEQUENCE [LARGE SCALE GENOMIC DNA]</scope>
</reference>
<dbReference type="AlphaFoldDB" id="A0A1F6E7D8"/>
<protein>
    <submittedName>
        <fullName evidence="1">Uncharacterized protein</fullName>
    </submittedName>
</protein>
<proteinExistence type="predicted"/>
<comment type="caution">
    <text evidence="1">The sequence shown here is derived from an EMBL/GenBank/DDBJ whole genome shotgun (WGS) entry which is preliminary data.</text>
</comment>
<gene>
    <name evidence="1" type="ORF">A3C20_03830</name>
</gene>
<dbReference type="EMBL" id="MFLL01000010">
    <property type="protein sequence ID" value="OGG69624.1"/>
    <property type="molecule type" value="Genomic_DNA"/>
</dbReference>
<name>A0A1F6E7D8_9BACT</name>
<evidence type="ECO:0000313" key="2">
    <source>
        <dbReference type="Proteomes" id="UP000176914"/>
    </source>
</evidence>
<organism evidence="1 2">
    <name type="scientific">Candidatus Kaiserbacteria bacterium RIFCSPHIGHO2_02_FULL_55_25</name>
    <dbReference type="NCBI Taxonomy" id="1798498"/>
    <lineage>
        <taxon>Bacteria</taxon>
        <taxon>Candidatus Kaiseribacteriota</taxon>
    </lineage>
</organism>
<evidence type="ECO:0000313" key="1">
    <source>
        <dbReference type="EMBL" id="OGG69624.1"/>
    </source>
</evidence>